<dbReference type="Pfam" id="PF01957">
    <property type="entry name" value="NfeD"/>
    <property type="match status" value="1"/>
</dbReference>
<keyword evidence="4 5" id="KW-0472">Membrane</keyword>
<dbReference type="Proteomes" id="UP000292781">
    <property type="component" value="Unassembled WGS sequence"/>
</dbReference>
<evidence type="ECO:0000256" key="2">
    <source>
        <dbReference type="ARBA" id="ARBA00022692"/>
    </source>
</evidence>
<feature type="transmembrane region" description="Helical" evidence="5">
    <location>
        <begin position="61"/>
        <end position="79"/>
    </location>
</feature>
<feature type="transmembrane region" description="Helical" evidence="5">
    <location>
        <begin position="12"/>
        <end position="30"/>
    </location>
</feature>
<dbReference type="OrthoDB" id="9810336at2"/>
<feature type="domain" description="NfeD-like C-terminal" evidence="6">
    <location>
        <begin position="98"/>
        <end position="150"/>
    </location>
</feature>
<dbReference type="GO" id="GO:0005886">
    <property type="term" value="C:plasma membrane"/>
    <property type="evidence" value="ECO:0007669"/>
    <property type="project" value="TreeGrafter"/>
</dbReference>
<keyword evidence="8" id="KW-1185">Reference proteome</keyword>
<evidence type="ECO:0000256" key="3">
    <source>
        <dbReference type="ARBA" id="ARBA00022989"/>
    </source>
</evidence>
<comment type="subcellular location">
    <subcellularLocation>
        <location evidence="1">Membrane</location>
        <topology evidence="1">Multi-pass membrane protein</topology>
    </subcellularLocation>
</comment>
<keyword evidence="2 5" id="KW-0812">Transmembrane</keyword>
<dbReference type="InterPro" id="IPR002810">
    <property type="entry name" value="NfeD-like_C"/>
</dbReference>
<dbReference type="EMBL" id="SJFN01000003">
    <property type="protein sequence ID" value="TBW40752.1"/>
    <property type="molecule type" value="Genomic_DNA"/>
</dbReference>
<evidence type="ECO:0000256" key="5">
    <source>
        <dbReference type="SAM" id="Phobius"/>
    </source>
</evidence>
<evidence type="ECO:0000313" key="8">
    <source>
        <dbReference type="Proteomes" id="UP000292781"/>
    </source>
</evidence>
<protein>
    <submittedName>
        <fullName evidence="7">NfeD family protein</fullName>
    </submittedName>
</protein>
<evidence type="ECO:0000313" key="7">
    <source>
        <dbReference type="EMBL" id="TBW40752.1"/>
    </source>
</evidence>
<dbReference type="PANTHER" id="PTHR33507:SF3">
    <property type="entry name" value="INNER MEMBRANE PROTEIN YBBJ"/>
    <property type="match status" value="1"/>
</dbReference>
<proteinExistence type="predicted"/>
<organism evidence="7 8">
    <name type="scientific">Siculibacillus lacustris</name>
    <dbReference type="NCBI Taxonomy" id="1549641"/>
    <lineage>
        <taxon>Bacteria</taxon>
        <taxon>Pseudomonadati</taxon>
        <taxon>Pseudomonadota</taxon>
        <taxon>Alphaproteobacteria</taxon>
        <taxon>Hyphomicrobiales</taxon>
        <taxon>Ancalomicrobiaceae</taxon>
        <taxon>Siculibacillus</taxon>
    </lineage>
</organism>
<evidence type="ECO:0000256" key="1">
    <source>
        <dbReference type="ARBA" id="ARBA00004141"/>
    </source>
</evidence>
<name>A0A4Q9VWP3_9HYPH</name>
<feature type="transmembrane region" description="Helical" evidence="5">
    <location>
        <begin position="35"/>
        <end position="55"/>
    </location>
</feature>
<dbReference type="Gene3D" id="2.40.50.140">
    <property type="entry name" value="Nucleic acid-binding proteins"/>
    <property type="match status" value="1"/>
</dbReference>
<sequence>MIDTIAELFVRYGAWSWWLLGFLLLGLELAMPGFVLLWFGVAALVVGVLALTVHWSIQTLALIWAATSIVLLVAGRTWFRRTAPQATDDPLLNDRGGRLVGRIFTLAEPLGENGGHLAIDDGMWRITGPLLPAGTRVVVRAVDGNLLIVEAAPD</sequence>
<dbReference type="InterPro" id="IPR012340">
    <property type="entry name" value="NA-bd_OB-fold"/>
</dbReference>
<dbReference type="InterPro" id="IPR052165">
    <property type="entry name" value="Membrane_assoc_protease"/>
</dbReference>
<evidence type="ECO:0000256" key="4">
    <source>
        <dbReference type="ARBA" id="ARBA00023136"/>
    </source>
</evidence>
<gene>
    <name evidence="7" type="ORF">EYW49_03230</name>
</gene>
<reference evidence="7 8" key="1">
    <citation type="submission" date="2019-02" db="EMBL/GenBank/DDBJ databases">
        <title>Siculibacillus lacustris gen. nov., sp. nov., a new rosette-forming bacterium isolated from a freshwater crater lake (Lake St. Ana, Romania).</title>
        <authorList>
            <person name="Felfoldi T."/>
            <person name="Marton Z."/>
            <person name="Szabo A."/>
            <person name="Mentes A."/>
            <person name="Boka K."/>
            <person name="Marialigeti K."/>
            <person name="Mathe I."/>
            <person name="Koncz M."/>
            <person name="Schumann P."/>
            <person name="Toth E."/>
        </authorList>
    </citation>
    <scope>NUCLEOTIDE SEQUENCE [LARGE SCALE GENOMIC DNA]</scope>
    <source>
        <strain evidence="7 8">SA-279</strain>
    </source>
</reference>
<evidence type="ECO:0000259" key="6">
    <source>
        <dbReference type="Pfam" id="PF01957"/>
    </source>
</evidence>
<dbReference type="PANTHER" id="PTHR33507">
    <property type="entry name" value="INNER MEMBRANE PROTEIN YBBJ"/>
    <property type="match status" value="1"/>
</dbReference>
<dbReference type="RefSeq" id="WP_131306047.1">
    <property type="nucleotide sequence ID" value="NZ_SJFN01000003.1"/>
</dbReference>
<accession>A0A4Q9VWP3</accession>
<comment type="caution">
    <text evidence="7">The sequence shown here is derived from an EMBL/GenBank/DDBJ whole genome shotgun (WGS) entry which is preliminary data.</text>
</comment>
<dbReference type="AlphaFoldDB" id="A0A4Q9VWP3"/>
<keyword evidence="3 5" id="KW-1133">Transmembrane helix</keyword>